<dbReference type="InterPro" id="IPR006075">
    <property type="entry name" value="Asn/Gln-tRNA_Trfase_suB/E_cat"/>
</dbReference>
<dbReference type="PANTHER" id="PTHR11659">
    <property type="entry name" value="GLUTAMYL-TRNA GLN AMIDOTRANSFERASE SUBUNIT B MITOCHONDRIAL AND PROKARYOTIC PET112-RELATED"/>
    <property type="match status" value="1"/>
</dbReference>
<organism evidence="13">
    <name type="scientific">Uncultured Desulfatiglans sp</name>
    <dbReference type="NCBI Taxonomy" id="1748965"/>
    <lineage>
        <taxon>Bacteria</taxon>
        <taxon>Pseudomonadati</taxon>
        <taxon>Thermodesulfobacteriota</taxon>
        <taxon>Desulfobacteria</taxon>
        <taxon>Desulfatiglandales</taxon>
        <taxon>Desulfatiglandaceae</taxon>
        <taxon>Desulfatiglans</taxon>
        <taxon>environmental samples</taxon>
    </lineage>
</organism>
<dbReference type="PANTHER" id="PTHR11659:SF0">
    <property type="entry name" value="GLUTAMYL-TRNA(GLN) AMIDOTRANSFERASE SUBUNIT B, MITOCHONDRIAL"/>
    <property type="match status" value="1"/>
</dbReference>
<dbReference type="NCBIfam" id="TIGR00133">
    <property type="entry name" value="gatB"/>
    <property type="match status" value="1"/>
</dbReference>
<comment type="catalytic activity">
    <reaction evidence="10 11">
        <text>L-glutamyl-tRNA(Gln) + L-glutamine + ATP + H2O = L-glutaminyl-tRNA(Gln) + L-glutamate + ADP + phosphate + H(+)</text>
        <dbReference type="Rhea" id="RHEA:17521"/>
        <dbReference type="Rhea" id="RHEA-COMP:9681"/>
        <dbReference type="Rhea" id="RHEA-COMP:9684"/>
        <dbReference type="ChEBI" id="CHEBI:15377"/>
        <dbReference type="ChEBI" id="CHEBI:15378"/>
        <dbReference type="ChEBI" id="CHEBI:29985"/>
        <dbReference type="ChEBI" id="CHEBI:30616"/>
        <dbReference type="ChEBI" id="CHEBI:43474"/>
        <dbReference type="ChEBI" id="CHEBI:58359"/>
        <dbReference type="ChEBI" id="CHEBI:78520"/>
        <dbReference type="ChEBI" id="CHEBI:78521"/>
        <dbReference type="ChEBI" id="CHEBI:456216"/>
    </reaction>
</comment>
<keyword evidence="7 11" id="KW-0648">Protein biosynthesis</keyword>
<dbReference type="Pfam" id="PF02934">
    <property type="entry name" value="GatB_N"/>
    <property type="match status" value="1"/>
</dbReference>
<gene>
    <name evidence="11 13" type="primary">gatB</name>
    <name evidence="13" type="ORF">TRIP_B250257</name>
</gene>
<keyword evidence="13" id="KW-0808">Transferase</keyword>
<dbReference type="InterPro" id="IPR003789">
    <property type="entry name" value="Asn/Gln_tRNA_amidoTrase-B-like"/>
</dbReference>
<dbReference type="EC" id="6.3.5.-" evidence="11"/>
<feature type="domain" description="Asn/Gln amidotransferase" evidence="12">
    <location>
        <begin position="335"/>
        <end position="482"/>
    </location>
</feature>
<dbReference type="GO" id="GO:0016740">
    <property type="term" value="F:transferase activity"/>
    <property type="evidence" value="ECO:0007669"/>
    <property type="project" value="UniProtKB-KW"/>
</dbReference>
<evidence type="ECO:0000256" key="5">
    <source>
        <dbReference type="ARBA" id="ARBA00022741"/>
    </source>
</evidence>
<keyword evidence="4 11" id="KW-0436">Ligase</keyword>
<reference evidence="13" key="1">
    <citation type="submission" date="2018-07" db="EMBL/GenBank/DDBJ databases">
        <authorList>
            <consortium name="Genoscope - CEA"/>
            <person name="William W."/>
        </authorList>
    </citation>
    <scope>NUCLEOTIDE SEQUENCE</scope>
    <source>
        <strain evidence="13">IK1</strain>
    </source>
</reference>
<dbReference type="GO" id="GO:0050567">
    <property type="term" value="F:glutaminyl-tRNA synthase (glutamine-hydrolyzing) activity"/>
    <property type="evidence" value="ECO:0007669"/>
    <property type="project" value="UniProtKB-UniRule"/>
</dbReference>
<name>A0A653A685_UNCDX</name>
<dbReference type="GO" id="GO:0006412">
    <property type="term" value="P:translation"/>
    <property type="evidence" value="ECO:0007669"/>
    <property type="project" value="UniProtKB-UniRule"/>
</dbReference>
<evidence type="ECO:0000256" key="10">
    <source>
        <dbReference type="ARBA" id="ARBA00047913"/>
    </source>
</evidence>
<dbReference type="SUPFAM" id="SSF89095">
    <property type="entry name" value="GatB/YqeY motif"/>
    <property type="match status" value="1"/>
</dbReference>
<dbReference type="Pfam" id="PF02637">
    <property type="entry name" value="GatB_Yqey"/>
    <property type="match status" value="1"/>
</dbReference>
<dbReference type="HAMAP" id="MF_00121">
    <property type="entry name" value="GatB"/>
    <property type="match status" value="1"/>
</dbReference>
<dbReference type="GO" id="GO:0005524">
    <property type="term" value="F:ATP binding"/>
    <property type="evidence" value="ECO:0007669"/>
    <property type="project" value="UniProtKB-KW"/>
</dbReference>
<dbReference type="SMART" id="SM00845">
    <property type="entry name" value="GatB_Yqey"/>
    <property type="match status" value="1"/>
</dbReference>
<keyword evidence="5 11" id="KW-0547">Nucleotide-binding</keyword>
<dbReference type="SUPFAM" id="SSF55931">
    <property type="entry name" value="Glutamine synthetase/guanido kinase"/>
    <property type="match status" value="1"/>
</dbReference>
<dbReference type="InterPro" id="IPR018027">
    <property type="entry name" value="Asn/Gln_amidotransferase"/>
</dbReference>
<sequence length="484" mass="54871">MEFETIICFETHVELKTETKLFCDCPVRYDAAPNHCSCPVCTGQPGALPVLNRRAVEFAIRAGVALGCAINRRSRFARKNYFYPDLPKGYQISQYERPFCEDGTLEIIGDDGEPYPVGIKRIHLEEDAGKLVHSSDSFEAADFSLVDYNRSSVPLLEIVGDHERNPLRSIPEARQYLEKLRQVLRYIGISDCSMEKGQLRCDVNVSLRRKGQPHFGNRTEVKNMSSFRFIADALQYEIRRQAEILRSGGAVDQETRLFDEQKGITLPMRSKEDAPDYRYFPDPDLVEVEIDDAFLEGVRRALPELPDRKIERVIAEYGIARKDALILTRERAVCDYFERSAARCADARRLGAWLIKELFRLLNDASVPIEACPVPDAAFAELIDLIAEGTITDAIGRTVLEEMFATSRRPGEIIAARNLQPIQDEDALSDILNEVLKENPDIVDQILRGNRKPMDFLIGQVMRKTRGKADARKVKGLLEEKFAP</sequence>
<evidence type="ECO:0000313" key="13">
    <source>
        <dbReference type="EMBL" id="VBB43162.1"/>
    </source>
</evidence>
<evidence type="ECO:0000256" key="4">
    <source>
        <dbReference type="ARBA" id="ARBA00022598"/>
    </source>
</evidence>
<comment type="similarity">
    <text evidence="1 11">Belongs to the GatB/GatE family. GatB subfamily.</text>
</comment>
<dbReference type="GO" id="GO:0050566">
    <property type="term" value="F:asparaginyl-tRNA synthase (glutamine-hydrolyzing) activity"/>
    <property type="evidence" value="ECO:0007669"/>
    <property type="project" value="RHEA"/>
</dbReference>
<comment type="subunit">
    <text evidence="2 11">Heterotrimer of A, B and C subunits.</text>
</comment>
<evidence type="ECO:0000256" key="2">
    <source>
        <dbReference type="ARBA" id="ARBA00011123"/>
    </source>
</evidence>
<dbReference type="NCBIfam" id="NF004012">
    <property type="entry name" value="PRK05477.1-2"/>
    <property type="match status" value="1"/>
</dbReference>
<protein>
    <recommendedName>
        <fullName evidence="3 11">Aspartyl/glutamyl-tRNA(Asn/Gln) amidotransferase subunit B</fullName>
        <shortName evidence="11">Asp/Glu-ADT subunit B</shortName>
        <ecNumber evidence="11">6.3.5.-</ecNumber>
    </recommendedName>
</protein>
<evidence type="ECO:0000256" key="1">
    <source>
        <dbReference type="ARBA" id="ARBA00005306"/>
    </source>
</evidence>
<dbReference type="InterPro" id="IPR042114">
    <property type="entry name" value="GatB_C_1"/>
</dbReference>
<proteinExistence type="inferred from homology"/>
<dbReference type="InterPro" id="IPR004413">
    <property type="entry name" value="GatB"/>
</dbReference>
<dbReference type="InterPro" id="IPR017959">
    <property type="entry name" value="Asn/Gln-tRNA_amidoTrfase_suB/E"/>
</dbReference>
<dbReference type="NCBIfam" id="NF004014">
    <property type="entry name" value="PRK05477.1-4"/>
    <property type="match status" value="1"/>
</dbReference>
<dbReference type="Gene3D" id="1.10.150.380">
    <property type="entry name" value="GatB domain, N-terminal subdomain"/>
    <property type="match status" value="1"/>
</dbReference>
<dbReference type="InterPro" id="IPR023168">
    <property type="entry name" value="GatB_Yqey_C_2"/>
</dbReference>
<keyword evidence="6 11" id="KW-0067">ATP-binding</keyword>
<evidence type="ECO:0000256" key="9">
    <source>
        <dbReference type="ARBA" id="ARBA00047380"/>
    </source>
</evidence>
<accession>A0A653A685</accession>
<evidence type="ECO:0000256" key="7">
    <source>
        <dbReference type="ARBA" id="ARBA00022917"/>
    </source>
</evidence>
<dbReference type="GO" id="GO:0070681">
    <property type="term" value="P:glutaminyl-tRNAGln biosynthesis via transamidation"/>
    <property type="evidence" value="ECO:0007669"/>
    <property type="project" value="TreeGrafter"/>
</dbReference>
<evidence type="ECO:0000259" key="12">
    <source>
        <dbReference type="SMART" id="SM00845"/>
    </source>
</evidence>
<comment type="function">
    <text evidence="8 11">Allows the formation of correctly charged Asn-tRNA(Asn) or Gln-tRNA(Gln) through the transamidation of misacylated Asp-tRNA(Asn) or Glu-tRNA(Gln) in organisms which lack either or both of asparaginyl-tRNA or glutaminyl-tRNA synthetases. The reaction takes place in the presence of glutamine and ATP through an activated phospho-Asp-tRNA(Asn) or phospho-Glu-tRNA(Gln).</text>
</comment>
<comment type="catalytic activity">
    <reaction evidence="9 11">
        <text>L-aspartyl-tRNA(Asn) + L-glutamine + ATP + H2O = L-asparaginyl-tRNA(Asn) + L-glutamate + ADP + phosphate + 2 H(+)</text>
        <dbReference type="Rhea" id="RHEA:14513"/>
        <dbReference type="Rhea" id="RHEA-COMP:9674"/>
        <dbReference type="Rhea" id="RHEA-COMP:9677"/>
        <dbReference type="ChEBI" id="CHEBI:15377"/>
        <dbReference type="ChEBI" id="CHEBI:15378"/>
        <dbReference type="ChEBI" id="CHEBI:29985"/>
        <dbReference type="ChEBI" id="CHEBI:30616"/>
        <dbReference type="ChEBI" id="CHEBI:43474"/>
        <dbReference type="ChEBI" id="CHEBI:58359"/>
        <dbReference type="ChEBI" id="CHEBI:78515"/>
        <dbReference type="ChEBI" id="CHEBI:78516"/>
        <dbReference type="ChEBI" id="CHEBI:456216"/>
    </reaction>
</comment>
<evidence type="ECO:0000256" key="6">
    <source>
        <dbReference type="ARBA" id="ARBA00022840"/>
    </source>
</evidence>
<dbReference type="Gene3D" id="1.10.10.410">
    <property type="match status" value="1"/>
</dbReference>
<dbReference type="EMBL" id="UPXX01000018">
    <property type="protein sequence ID" value="VBB43162.1"/>
    <property type="molecule type" value="Genomic_DNA"/>
</dbReference>
<dbReference type="InterPro" id="IPR014746">
    <property type="entry name" value="Gln_synth/guanido_kin_cat_dom"/>
</dbReference>
<dbReference type="FunFam" id="1.10.10.410:FF:000001">
    <property type="entry name" value="Aspartyl/glutamyl-tRNA(Asn/Gln) amidotransferase subunit B"/>
    <property type="match status" value="1"/>
</dbReference>
<evidence type="ECO:0000256" key="11">
    <source>
        <dbReference type="HAMAP-Rule" id="MF_00121"/>
    </source>
</evidence>
<dbReference type="AlphaFoldDB" id="A0A653A685"/>
<evidence type="ECO:0000256" key="8">
    <source>
        <dbReference type="ARBA" id="ARBA00024799"/>
    </source>
</evidence>
<evidence type="ECO:0000256" key="3">
    <source>
        <dbReference type="ARBA" id="ARBA00016923"/>
    </source>
</evidence>